<dbReference type="Proteomes" id="UP000219922">
    <property type="component" value="Unassembled WGS sequence"/>
</dbReference>
<evidence type="ECO:0000313" key="1">
    <source>
        <dbReference type="EMBL" id="PDZ93752.1"/>
    </source>
</evidence>
<organism evidence="1 2">
    <name type="scientific">Bacillus cereus</name>
    <dbReference type="NCBI Taxonomy" id="1396"/>
    <lineage>
        <taxon>Bacteria</taxon>
        <taxon>Bacillati</taxon>
        <taxon>Bacillota</taxon>
        <taxon>Bacilli</taxon>
        <taxon>Bacillales</taxon>
        <taxon>Bacillaceae</taxon>
        <taxon>Bacillus</taxon>
        <taxon>Bacillus cereus group</taxon>
    </lineage>
</organism>
<dbReference type="RefSeq" id="WP_098007535.1">
    <property type="nucleotide sequence ID" value="NZ_NVMX01000455.1"/>
</dbReference>
<evidence type="ECO:0000313" key="2">
    <source>
        <dbReference type="Proteomes" id="UP000219922"/>
    </source>
</evidence>
<comment type="caution">
    <text evidence="1">The sequence shown here is derived from an EMBL/GenBank/DDBJ whole genome shotgun (WGS) entry which is preliminary data.</text>
</comment>
<gene>
    <name evidence="1" type="ORF">CON36_37515</name>
</gene>
<sequence>MTNKKLKNIEMMNDLMTQSNEIVRNHVKETKTEKQELLEKSMNKLHDFFQDVLRSLPFHMINVTLNRGQDNEICFLIRKNSHPKSARLNFLNHNHSFISTDIKKFTEKEDFVIFYMKNGYSSTYFSLDNDCIGKYWHSNKIHKPEEKQIVFLVKNLNTIKEEIQNEILSNQQEEMQRNNNFIKTDTENLGALQAFIEEN</sequence>
<dbReference type="AlphaFoldDB" id="A0A9X6XUF5"/>
<reference evidence="1 2" key="1">
    <citation type="submission" date="2017-09" db="EMBL/GenBank/DDBJ databases">
        <title>Large-scale bioinformatics analysis of Bacillus genomes uncovers conserved roles of natural products in bacterial physiology.</title>
        <authorList>
            <consortium name="Agbiome Team Llc"/>
            <person name="Bleich R.M."/>
            <person name="Grubbs K.J."/>
            <person name="Santa Maria K.C."/>
            <person name="Allen S.E."/>
            <person name="Farag S."/>
            <person name="Shank E.A."/>
            <person name="Bowers A."/>
        </authorList>
    </citation>
    <scope>NUCLEOTIDE SEQUENCE [LARGE SCALE GENOMIC DNA]</scope>
    <source>
        <strain evidence="1 2">AFS092789</strain>
    </source>
</reference>
<accession>A0A9X6XUF5</accession>
<dbReference type="EMBL" id="NVMX01000455">
    <property type="protein sequence ID" value="PDZ93752.1"/>
    <property type="molecule type" value="Genomic_DNA"/>
</dbReference>
<proteinExistence type="predicted"/>
<name>A0A9X6XUF5_BACCE</name>
<protein>
    <submittedName>
        <fullName evidence="1">Uncharacterized protein</fullName>
    </submittedName>
</protein>